<dbReference type="EMBL" id="NJBA01000013">
    <property type="protein sequence ID" value="OWP47611.1"/>
    <property type="molecule type" value="Genomic_DNA"/>
</dbReference>
<keyword evidence="1 2" id="KW-0732">Signal</keyword>
<dbReference type="InterPro" id="IPR050902">
    <property type="entry name" value="ABC_Transporter_SBP"/>
</dbReference>
<evidence type="ECO:0000256" key="2">
    <source>
        <dbReference type="SAM" id="SignalP"/>
    </source>
</evidence>
<dbReference type="Pfam" id="PF01497">
    <property type="entry name" value="Peripla_BP_2"/>
    <property type="match status" value="1"/>
</dbReference>
<sequence>MRRFLCLLLLLAGLPAAAAERVVSLAPSLTDMVLELGAADRLAGLLDGGPRPQALQGLPSVGRYGQVNLERILALQPDLLLVWPGAVPEAQLQRLKAVGIPVYVADPHRLEDISQQFRELGEHLGRAEQGRELAEAFDVRLAQLRAQYHREPPLKVFYQVWDRPLYTVGGRQIISEALAVCGGRNLFADLDLAAPQVGLESVLARDPQVILAASEDQLRSWTGMQQLSATRLKQLRVVPDRNLEKPSFAMLDATEKLCRMLAGARTSD</sequence>
<feature type="signal peptide" evidence="2">
    <location>
        <begin position="1"/>
        <end position="18"/>
    </location>
</feature>
<evidence type="ECO:0000256" key="1">
    <source>
        <dbReference type="ARBA" id="ARBA00022729"/>
    </source>
</evidence>
<proteinExistence type="predicted"/>
<dbReference type="InterPro" id="IPR054828">
    <property type="entry name" value="Vit_B12_bind_prot"/>
</dbReference>
<dbReference type="PANTHER" id="PTHR30535">
    <property type="entry name" value="VITAMIN B12-BINDING PROTEIN"/>
    <property type="match status" value="1"/>
</dbReference>
<dbReference type="RefSeq" id="WP_088421591.1">
    <property type="nucleotide sequence ID" value="NZ_NJBA01000013.1"/>
</dbReference>
<dbReference type="InterPro" id="IPR002491">
    <property type="entry name" value="ABC_transptr_periplasmic_BD"/>
</dbReference>
<protein>
    <submittedName>
        <fullName evidence="4">Cobalamin-binding protein</fullName>
    </submittedName>
</protein>
<dbReference type="STRING" id="46680.GCA_000807755_01190"/>
<name>A0A246F3J9_PSENT</name>
<dbReference type="Gene3D" id="3.40.50.1980">
    <property type="entry name" value="Nitrogenase molybdenum iron protein domain"/>
    <property type="match status" value="2"/>
</dbReference>
<organism evidence="4 5">
    <name type="scientific">Pseudomonas nitroreducens</name>
    <dbReference type="NCBI Taxonomy" id="46680"/>
    <lineage>
        <taxon>Bacteria</taxon>
        <taxon>Pseudomonadati</taxon>
        <taxon>Pseudomonadota</taxon>
        <taxon>Gammaproteobacteria</taxon>
        <taxon>Pseudomonadales</taxon>
        <taxon>Pseudomonadaceae</taxon>
        <taxon>Pseudomonas</taxon>
    </lineage>
</organism>
<evidence type="ECO:0000313" key="4">
    <source>
        <dbReference type="EMBL" id="OWP47611.1"/>
    </source>
</evidence>
<feature type="chain" id="PRO_5013009699" evidence="2">
    <location>
        <begin position="19"/>
        <end position="268"/>
    </location>
</feature>
<evidence type="ECO:0000313" key="5">
    <source>
        <dbReference type="Proteomes" id="UP000198145"/>
    </source>
</evidence>
<dbReference type="PROSITE" id="PS50983">
    <property type="entry name" value="FE_B12_PBP"/>
    <property type="match status" value="1"/>
</dbReference>
<feature type="domain" description="Fe/B12 periplasmic-binding" evidence="3">
    <location>
        <begin position="21"/>
        <end position="265"/>
    </location>
</feature>
<dbReference type="CDD" id="cd01144">
    <property type="entry name" value="BtuF"/>
    <property type="match status" value="1"/>
</dbReference>
<dbReference type="Proteomes" id="UP000198145">
    <property type="component" value="Unassembled WGS sequence"/>
</dbReference>
<gene>
    <name evidence="4" type="ORF">CEG18_27400</name>
</gene>
<dbReference type="NCBIfam" id="NF038402">
    <property type="entry name" value="TroA_like"/>
    <property type="match status" value="1"/>
</dbReference>
<evidence type="ECO:0000259" key="3">
    <source>
        <dbReference type="PROSITE" id="PS50983"/>
    </source>
</evidence>
<dbReference type="AlphaFoldDB" id="A0A246F3J9"/>
<accession>A0A246F3J9</accession>
<dbReference type="SUPFAM" id="SSF53807">
    <property type="entry name" value="Helical backbone' metal receptor"/>
    <property type="match status" value="1"/>
</dbReference>
<dbReference type="PANTHER" id="PTHR30535:SF34">
    <property type="entry name" value="MOLYBDATE-BINDING PROTEIN MOLA"/>
    <property type="match status" value="1"/>
</dbReference>
<reference evidence="4 5" key="1">
    <citation type="submission" date="2017-06" db="EMBL/GenBank/DDBJ databases">
        <title>Draft genome of Pseudomonas nitroreducens DF05.</title>
        <authorList>
            <person name="Iyer R."/>
        </authorList>
    </citation>
    <scope>NUCLEOTIDE SEQUENCE [LARGE SCALE GENOMIC DNA]</scope>
    <source>
        <strain evidence="4 5">DF05</strain>
    </source>
</reference>
<comment type="caution">
    <text evidence="4">The sequence shown here is derived from an EMBL/GenBank/DDBJ whole genome shotgun (WGS) entry which is preliminary data.</text>
</comment>
<dbReference type="eggNOG" id="COG0614">
    <property type="taxonomic scope" value="Bacteria"/>
</dbReference>